<sequence>MEFNVLVISRSMVEYIGSAIEGCREVLSTQVTITSPFFIRRLLGVLAPDNVAPLRVKQTAPYSLPRTPDKGQTTTTTSIEKKTRERAGINMTLLKRYDAPIFLPVLLLLIDRVQSLRTFYESLSDSNKLSKDQLGVALIHLTRSIDFKASLGLDADT</sequence>
<evidence type="ECO:0000313" key="2">
    <source>
        <dbReference type="EMBL" id="KAJ8452079.1"/>
    </source>
</evidence>
<protein>
    <submittedName>
        <fullName evidence="2">Uncharacterized protein</fullName>
    </submittedName>
</protein>
<name>A0A9Q1L049_9CARY</name>
<organism evidence="2 3">
    <name type="scientific">Carnegiea gigantea</name>
    <dbReference type="NCBI Taxonomy" id="171969"/>
    <lineage>
        <taxon>Eukaryota</taxon>
        <taxon>Viridiplantae</taxon>
        <taxon>Streptophyta</taxon>
        <taxon>Embryophyta</taxon>
        <taxon>Tracheophyta</taxon>
        <taxon>Spermatophyta</taxon>
        <taxon>Magnoliopsida</taxon>
        <taxon>eudicotyledons</taxon>
        <taxon>Gunneridae</taxon>
        <taxon>Pentapetalae</taxon>
        <taxon>Caryophyllales</taxon>
        <taxon>Cactineae</taxon>
        <taxon>Cactaceae</taxon>
        <taxon>Cactoideae</taxon>
        <taxon>Echinocereeae</taxon>
        <taxon>Carnegiea</taxon>
    </lineage>
</organism>
<accession>A0A9Q1L049</accession>
<keyword evidence="3" id="KW-1185">Reference proteome</keyword>
<dbReference type="EMBL" id="JAKOGI010000006">
    <property type="protein sequence ID" value="KAJ8452079.1"/>
    <property type="molecule type" value="Genomic_DNA"/>
</dbReference>
<feature type="region of interest" description="Disordered" evidence="1">
    <location>
        <begin position="62"/>
        <end position="82"/>
    </location>
</feature>
<evidence type="ECO:0000256" key="1">
    <source>
        <dbReference type="SAM" id="MobiDB-lite"/>
    </source>
</evidence>
<reference evidence="2" key="1">
    <citation type="submission" date="2022-04" db="EMBL/GenBank/DDBJ databases">
        <title>Carnegiea gigantea Genome sequencing and assembly v2.</title>
        <authorList>
            <person name="Copetti D."/>
            <person name="Sanderson M.J."/>
            <person name="Burquez A."/>
            <person name="Wojciechowski M.F."/>
        </authorList>
    </citation>
    <scope>NUCLEOTIDE SEQUENCE</scope>
    <source>
        <strain evidence="2">SGP5-SGP5p</strain>
        <tissue evidence="2">Aerial part</tissue>
    </source>
</reference>
<proteinExistence type="predicted"/>
<gene>
    <name evidence="2" type="ORF">Cgig2_016660</name>
</gene>
<comment type="caution">
    <text evidence="2">The sequence shown here is derived from an EMBL/GenBank/DDBJ whole genome shotgun (WGS) entry which is preliminary data.</text>
</comment>
<dbReference type="AlphaFoldDB" id="A0A9Q1L049"/>
<dbReference type="Proteomes" id="UP001153076">
    <property type="component" value="Unassembled WGS sequence"/>
</dbReference>
<evidence type="ECO:0000313" key="3">
    <source>
        <dbReference type="Proteomes" id="UP001153076"/>
    </source>
</evidence>